<reference evidence="2 3" key="1">
    <citation type="journal article" date="2007" name="Proc. Natl. Acad. Sci. U.S.A.">
        <title>Genome and proteome of long-chain alkane degrading Geobacillus thermodenitrificans NG80-2 isolated from a deep-subsurface oil reservoir.</title>
        <authorList>
            <person name="Feng L."/>
            <person name="Wang W."/>
            <person name="Cheng J."/>
            <person name="Ren Y."/>
            <person name="Zhao G."/>
            <person name="Gao C."/>
            <person name="Tang Y."/>
            <person name="Liu X."/>
            <person name="Han W."/>
            <person name="Peng X."/>
            <person name="Liu R."/>
            <person name="Wang L."/>
        </authorList>
    </citation>
    <scope>NUCLEOTIDE SEQUENCE [LARGE SCALE GENOMIC DNA]</scope>
    <source>
        <strain evidence="2 3">NG80-2</strain>
    </source>
</reference>
<dbReference type="KEGG" id="gtn:GTNG_3190"/>
<name>A4IT81_GEOTN</name>
<accession>A4IT81</accession>
<evidence type="ECO:0000313" key="3">
    <source>
        <dbReference type="Proteomes" id="UP000001578"/>
    </source>
</evidence>
<dbReference type="Proteomes" id="UP000001578">
    <property type="component" value="Chromosome"/>
</dbReference>
<protein>
    <submittedName>
        <fullName evidence="2">Uncharacterized protein</fullName>
    </submittedName>
</protein>
<evidence type="ECO:0000256" key="1">
    <source>
        <dbReference type="SAM" id="MobiDB-lite"/>
    </source>
</evidence>
<proteinExistence type="predicted"/>
<dbReference type="HOGENOM" id="CLU_2409104_0_0_9"/>
<dbReference type="AlphaFoldDB" id="A4IT81"/>
<feature type="region of interest" description="Disordered" evidence="1">
    <location>
        <begin position="71"/>
        <end position="92"/>
    </location>
</feature>
<evidence type="ECO:0000313" key="2">
    <source>
        <dbReference type="EMBL" id="ABO68535.1"/>
    </source>
</evidence>
<sequence>MVIFLSFGVMEGRISRAERGTLRERKECFRRYSATLASFSFGSCRAREHCAEIGHPLSVYRRADARSVERFSRPTDRKSTLTCEPYSRTRDI</sequence>
<dbReference type="EMBL" id="CP000557">
    <property type="protein sequence ID" value="ABO68535.1"/>
    <property type="molecule type" value="Genomic_DNA"/>
</dbReference>
<gene>
    <name evidence="2" type="ordered locus">GTNG_3190</name>
</gene>
<organism evidence="2 3">
    <name type="scientific">Geobacillus thermodenitrificans (strain NG80-2)</name>
    <dbReference type="NCBI Taxonomy" id="420246"/>
    <lineage>
        <taxon>Bacteria</taxon>
        <taxon>Bacillati</taxon>
        <taxon>Bacillota</taxon>
        <taxon>Bacilli</taxon>
        <taxon>Bacillales</taxon>
        <taxon>Anoxybacillaceae</taxon>
        <taxon>Geobacillus</taxon>
    </lineage>
</organism>